<dbReference type="PANTHER" id="PTHR42899">
    <property type="entry name" value="SPERMATOGENESIS-ASSOCIATED PROTEIN 20"/>
    <property type="match status" value="1"/>
</dbReference>
<dbReference type="InterPro" id="IPR008928">
    <property type="entry name" value="6-hairpin_glycosidase_sf"/>
</dbReference>
<sequence length="701" mass="80556">MQRFFFLLIPILMGIMVFFFYGEAFPEKSYNRLIHEKSPYLLQHKNNPIHWYAWGKEALQASKDQNKPIFLSIGYSTCHWCHVLEKESFEDEEVAALLNENFICIKVDREEHPDVDQFYINVVQAMTGTGGWPLTVIMTPEKIPVFGGTYFPKAQLIKIIDALGSAWKDQPEKIKVVGSTVRKFIEAGDRISTQTVTLDETMMKDFYKKFLISYDEVNGGFGLAPKFPPTMKLRLLLRIAQRTGDKHAVKMMASTLKHMARGGIYDHLAGGFHRYSTDAIWLVPHFEKMLYDQAALTMVYLEGYQVTGNEVFESVVRGVLDYVLKDMTGPKGGFYSAEDADSEGEEGTYYVWSDAELRNLLTLEEYQQAYKIFGITSGGNFEETGENILHLNKEISWARSNSPDVKTLKDKLLRIREKRERPFKDDKVLTAWNGLMISALAKAAQVLQDEKYLKAAQNSAQFIKENLYEKGRLGRRFRESEAKFTASLDDYAYLIQGLIDLYESDFDEQWLSWANELQKKQDEIFWDKETGGYYFSEEGGLLPGRNKRFDDNARPNSNAVSALNLLRLFNFTLHQPYRKKAKTIFTLAGEMMSRAHNAFAQMFIALDFYLDRSKEVVVVGPKLSKDKDAIIQMLRDEFIPNKTLGYIAPDTKSSFPVFENKTTIDGRTIVYVCENNICKFPTEDLSKALQLVRKNKKYSLN</sequence>
<organism evidence="2">
    <name type="scientific">marine metagenome</name>
    <dbReference type="NCBI Taxonomy" id="408172"/>
    <lineage>
        <taxon>unclassified sequences</taxon>
        <taxon>metagenomes</taxon>
        <taxon>ecological metagenomes</taxon>
    </lineage>
</organism>
<dbReference type="InterPro" id="IPR004879">
    <property type="entry name" value="Ssp411-like_TRX"/>
</dbReference>
<dbReference type="EMBL" id="UINC01001220">
    <property type="protein sequence ID" value="SUZ74721.1"/>
    <property type="molecule type" value="Genomic_DNA"/>
</dbReference>
<dbReference type="SUPFAM" id="SSF52833">
    <property type="entry name" value="Thioredoxin-like"/>
    <property type="match status" value="1"/>
</dbReference>
<name>A0A381Q5W1_9ZZZZ</name>
<proteinExistence type="predicted"/>
<dbReference type="CDD" id="cd02955">
    <property type="entry name" value="SSP411"/>
    <property type="match status" value="1"/>
</dbReference>
<feature type="domain" description="Spermatogenesis-associated protein 20-like TRX" evidence="1">
    <location>
        <begin position="31"/>
        <end position="182"/>
    </location>
</feature>
<dbReference type="PANTHER" id="PTHR42899:SF1">
    <property type="entry name" value="SPERMATOGENESIS-ASSOCIATED PROTEIN 20"/>
    <property type="match status" value="1"/>
</dbReference>
<dbReference type="Gene3D" id="1.50.10.10">
    <property type="match status" value="1"/>
</dbReference>
<dbReference type="SUPFAM" id="SSF48208">
    <property type="entry name" value="Six-hairpin glycosidases"/>
    <property type="match status" value="1"/>
</dbReference>
<evidence type="ECO:0000259" key="1">
    <source>
        <dbReference type="Pfam" id="PF03190"/>
    </source>
</evidence>
<dbReference type="InterPro" id="IPR036249">
    <property type="entry name" value="Thioredoxin-like_sf"/>
</dbReference>
<dbReference type="InterPro" id="IPR012341">
    <property type="entry name" value="6hp_glycosidase-like_sf"/>
</dbReference>
<protein>
    <recommendedName>
        <fullName evidence="1">Spermatogenesis-associated protein 20-like TRX domain-containing protein</fullName>
    </recommendedName>
</protein>
<dbReference type="InterPro" id="IPR024705">
    <property type="entry name" value="Ssp411"/>
</dbReference>
<dbReference type="Gene3D" id="3.40.30.10">
    <property type="entry name" value="Glutaredoxin"/>
    <property type="match status" value="1"/>
</dbReference>
<dbReference type="AlphaFoldDB" id="A0A381Q5W1"/>
<gene>
    <name evidence="2" type="ORF">METZ01_LOCUS27575</name>
</gene>
<evidence type="ECO:0000313" key="2">
    <source>
        <dbReference type="EMBL" id="SUZ74721.1"/>
    </source>
</evidence>
<dbReference type="PIRSF" id="PIRSF006402">
    <property type="entry name" value="UCP006402_thioredoxin"/>
    <property type="match status" value="1"/>
</dbReference>
<dbReference type="Pfam" id="PF03190">
    <property type="entry name" value="Thioredox_DsbH"/>
    <property type="match status" value="1"/>
</dbReference>
<accession>A0A381Q5W1</accession>
<reference evidence="2" key="1">
    <citation type="submission" date="2018-05" db="EMBL/GenBank/DDBJ databases">
        <authorList>
            <person name="Lanie J.A."/>
            <person name="Ng W.-L."/>
            <person name="Kazmierczak K.M."/>
            <person name="Andrzejewski T.M."/>
            <person name="Davidsen T.M."/>
            <person name="Wayne K.J."/>
            <person name="Tettelin H."/>
            <person name="Glass J.I."/>
            <person name="Rusch D."/>
            <person name="Podicherti R."/>
            <person name="Tsui H.-C.T."/>
            <person name="Winkler M.E."/>
        </authorList>
    </citation>
    <scope>NUCLEOTIDE SEQUENCE</scope>
</reference>
<dbReference type="GO" id="GO:0005975">
    <property type="term" value="P:carbohydrate metabolic process"/>
    <property type="evidence" value="ECO:0007669"/>
    <property type="project" value="InterPro"/>
</dbReference>